<evidence type="ECO:0000259" key="5">
    <source>
        <dbReference type="PROSITE" id="PS50931"/>
    </source>
</evidence>
<comment type="caution">
    <text evidence="6">The sequence shown here is derived from an EMBL/GenBank/DDBJ whole genome shotgun (WGS) entry which is preliminary data.</text>
</comment>
<dbReference type="PANTHER" id="PTHR30126:SF96">
    <property type="entry name" value="TRANSCRIPTIONAL REGULATORY PROTEIN, LYSR FAMILY"/>
    <property type="match status" value="1"/>
</dbReference>
<evidence type="ECO:0000256" key="4">
    <source>
        <dbReference type="ARBA" id="ARBA00023163"/>
    </source>
</evidence>
<dbReference type="CDD" id="cd05466">
    <property type="entry name" value="PBP2_LTTR_substrate"/>
    <property type="match status" value="1"/>
</dbReference>
<dbReference type="EMBL" id="BJYM01000019">
    <property type="protein sequence ID" value="GEN89129.1"/>
    <property type="molecule type" value="Genomic_DNA"/>
</dbReference>
<dbReference type="PROSITE" id="PS50931">
    <property type="entry name" value="HTH_LYSR"/>
    <property type="match status" value="1"/>
</dbReference>
<keyword evidence="3" id="KW-0238">DNA-binding</keyword>
<name>A0A511ZP10_9BACI</name>
<dbReference type="InterPro" id="IPR036390">
    <property type="entry name" value="WH_DNA-bd_sf"/>
</dbReference>
<dbReference type="Gene3D" id="3.40.190.290">
    <property type="match status" value="1"/>
</dbReference>
<dbReference type="SUPFAM" id="SSF46785">
    <property type="entry name" value="Winged helix' DNA-binding domain"/>
    <property type="match status" value="1"/>
</dbReference>
<organism evidence="6 7">
    <name type="scientific">Oceanobacillus sojae</name>
    <dbReference type="NCBI Taxonomy" id="582851"/>
    <lineage>
        <taxon>Bacteria</taxon>
        <taxon>Bacillati</taxon>
        <taxon>Bacillota</taxon>
        <taxon>Bacilli</taxon>
        <taxon>Bacillales</taxon>
        <taxon>Bacillaceae</taxon>
        <taxon>Oceanobacillus</taxon>
    </lineage>
</organism>
<dbReference type="PRINTS" id="PR00039">
    <property type="entry name" value="HTHLYSR"/>
</dbReference>
<dbReference type="Pfam" id="PF03466">
    <property type="entry name" value="LysR_substrate"/>
    <property type="match status" value="1"/>
</dbReference>
<dbReference type="InterPro" id="IPR005119">
    <property type="entry name" value="LysR_subst-bd"/>
</dbReference>
<dbReference type="PANTHER" id="PTHR30126">
    <property type="entry name" value="HTH-TYPE TRANSCRIPTIONAL REGULATOR"/>
    <property type="match status" value="1"/>
</dbReference>
<dbReference type="FunFam" id="1.10.10.10:FF:000001">
    <property type="entry name" value="LysR family transcriptional regulator"/>
    <property type="match status" value="1"/>
</dbReference>
<reference evidence="6 7" key="1">
    <citation type="submission" date="2019-07" db="EMBL/GenBank/DDBJ databases">
        <title>Whole genome shotgun sequence of Oceanobacillus sojae NBRC 105379.</title>
        <authorList>
            <person name="Hosoyama A."/>
            <person name="Uohara A."/>
            <person name="Ohji S."/>
            <person name="Ichikawa N."/>
        </authorList>
    </citation>
    <scope>NUCLEOTIDE SEQUENCE [LARGE SCALE GENOMIC DNA]</scope>
    <source>
        <strain evidence="6 7">NBRC 105379</strain>
    </source>
</reference>
<dbReference type="Proteomes" id="UP000321558">
    <property type="component" value="Unassembled WGS sequence"/>
</dbReference>
<evidence type="ECO:0000256" key="1">
    <source>
        <dbReference type="ARBA" id="ARBA00009437"/>
    </source>
</evidence>
<dbReference type="GO" id="GO:0003677">
    <property type="term" value="F:DNA binding"/>
    <property type="evidence" value="ECO:0007669"/>
    <property type="project" value="UniProtKB-KW"/>
</dbReference>
<sequence length="281" mass="32031">MNQIWLEAYIAIVEEKSITRAANRLNISQPALSKQVRSLEADVNTKLLTRSSKGIELTKAGQHFYQQAQSLLQEMNRTREKLMKMQQTDKLTIGCLPSISTSFLPDVINTDHSVFIQNHSEALVQSVINEQIDAAFIDASFWTKDLFITELFTENYYAVIPEQDMPVKSQMLEWKDIKKFPLILHTSPCDSRSRIIDFAKQYGDTPQIAREVPFGDFLYGYVLAGEGITIVPALLIKSIEYLNVQLIPVKDLERTIAVCTKTEAKRNRLLSLLDKSVFIKQ</sequence>
<keyword evidence="2" id="KW-0805">Transcription regulation</keyword>
<dbReference type="AlphaFoldDB" id="A0A511ZP10"/>
<dbReference type="Gene3D" id="1.10.10.10">
    <property type="entry name" value="Winged helix-like DNA-binding domain superfamily/Winged helix DNA-binding domain"/>
    <property type="match status" value="1"/>
</dbReference>
<dbReference type="GO" id="GO:0003700">
    <property type="term" value="F:DNA-binding transcription factor activity"/>
    <property type="evidence" value="ECO:0007669"/>
    <property type="project" value="InterPro"/>
</dbReference>
<dbReference type="SUPFAM" id="SSF53850">
    <property type="entry name" value="Periplasmic binding protein-like II"/>
    <property type="match status" value="1"/>
</dbReference>
<evidence type="ECO:0000313" key="7">
    <source>
        <dbReference type="Proteomes" id="UP000321558"/>
    </source>
</evidence>
<evidence type="ECO:0000256" key="2">
    <source>
        <dbReference type="ARBA" id="ARBA00023015"/>
    </source>
</evidence>
<dbReference type="Pfam" id="PF00126">
    <property type="entry name" value="HTH_1"/>
    <property type="match status" value="1"/>
</dbReference>
<dbReference type="InterPro" id="IPR000847">
    <property type="entry name" value="LysR_HTH_N"/>
</dbReference>
<comment type="similarity">
    <text evidence="1">Belongs to the LysR transcriptional regulatory family.</text>
</comment>
<accession>A0A511ZP10</accession>
<evidence type="ECO:0000256" key="3">
    <source>
        <dbReference type="ARBA" id="ARBA00023125"/>
    </source>
</evidence>
<feature type="domain" description="HTH lysR-type" evidence="5">
    <location>
        <begin position="1"/>
        <end position="58"/>
    </location>
</feature>
<dbReference type="InterPro" id="IPR036388">
    <property type="entry name" value="WH-like_DNA-bd_sf"/>
</dbReference>
<proteinExistence type="inferred from homology"/>
<dbReference type="OrthoDB" id="9803735at2"/>
<keyword evidence="4" id="KW-0804">Transcription</keyword>
<keyword evidence="7" id="KW-1185">Reference proteome</keyword>
<protein>
    <submittedName>
        <fullName evidence="6">LysR family transcriptional regulator</fullName>
    </submittedName>
</protein>
<evidence type="ECO:0000313" key="6">
    <source>
        <dbReference type="EMBL" id="GEN89129.1"/>
    </source>
</evidence>
<gene>
    <name evidence="6" type="ORF">OSO01_38680</name>
</gene>
<dbReference type="RefSeq" id="WP_147212057.1">
    <property type="nucleotide sequence ID" value="NZ_BJYM01000019.1"/>
</dbReference>